<feature type="domain" description="PGG" evidence="4">
    <location>
        <begin position="257"/>
        <end position="344"/>
    </location>
</feature>
<reference evidence="5 6" key="1">
    <citation type="submission" date="2019-09" db="EMBL/GenBank/DDBJ databases">
        <title>A chromosome-level genome assembly of the Chinese tupelo Nyssa sinensis.</title>
        <authorList>
            <person name="Yang X."/>
            <person name="Kang M."/>
            <person name="Yang Y."/>
            <person name="Xiong H."/>
            <person name="Wang M."/>
            <person name="Zhang Z."/>
            <person name="Wang Z."/>
            <person name="Wu H."/>
            <person name="Ma T."/>
            <person name="Liu J."/>
            <person name="Xi Z."/>
        </authorList>
    </citation>
    <scope>NUCLEOTIDE SEQUENCE [LARGE SCALE GENOMIC DNA]</scope>
    <source>
        <strain evidence="5">J267</strain>
        <tissue evidence="5">Leaf</tissue>
    </source>
</reference>
<dbReference type="AlphaFoldDB" id="A0A5J5A679"/>
<organism evidence="5 6">
    <name type="scientific">Nyssa sinensis</name>
    <dbReference type="NCBI Taxonomy" id="561372"/>
    <lineage>
        <taxon>Eukaryota</taxon>
        <taxon>Viridiplantae</taxon>
        <taxon>Streptophyta</taxon>
        <taxon>Embryophyta</taxon>
        <taxon>Tracheophyta</taxon>
        <taxon>Spermatophyta</taxon>
        <taxon>Magnoliopsida</taxon>
        <taxon>eudicotyledons</taxon>
        <taxon>Gunneridae</taxon>
        <taxon>Pentapetalae</taxon>
        <taxon>asterids</taxon>
        <taxon>Cornales</taxon>
        <taxon>Nyssaceae</taxon>
        <taxon>Nyssa</taxon>
    </lineage>
</organism>
<evidence type="ECO:0000259" key="4">
    <source>
        <dbReference type="Pfam" id="PF13962"/>
    </source>
</evidence>
<dbReference type="SUPFAM" id="SSF48403">
    <property type="entry name" value="Ankyrin repeat"/>
    <property type="match status" value="1"/>
</dbReference>
<keyword evidence="1" id="KW-0040">ANK repeat</keyword>
<keyword evidence="3" id="KW-0472">Membrane</keyword>
<feature type="transmembrane region" description="Helical" evidence="3">
    <location>
        <begin position="297"/>
        <end position="319"/>
    </location>
</feature>
<dbReference type="PANTHER" id="PTHR24128:SF24">
    <property type="entry name" value="ANKYRIN REPEAT PROTEIN"/>
    <property type="match status" value="1"/>
</dbReference>
<dbReference type="Proteomes" id="UP000325577">
    <property type="component" value="Linkage Group LG3"/>
</dbReference>
<dbReference type="Gene3D" id="1.25.40.20">
    <property type="entry name" value="Ankyrin repeat-containing domain"/>
    <property type="match status" value="1"/>
</dbReference>
<protein>
    <recommendedName>
        <fullName evidence="4">PGG domain-containing protein</fullName>
    </recommendedName>
</protein>
<evidence type="ECO:0000256" key="2">
    <source>
        <dbReference type="SAM" id="MobiDB-lite"/>
    </source>
</evidence>
<feature type="transmembrane region" description="Helical" evidence="3">
    <location>
        <begin position="326"/>
        <end position="346"/>
    </location>
</feature>
<keyword evidence="6" id="KW-1185">Reference proteome</keyword>
<evidence type="ECO:0000313" key="5">
    <source>
        <dbReference type="EMBL" id="KAA8526000.1"/>
    </source>
</evidence>
<keyword evidence="3" id="KW-0812">Transmembrane</keyword>
<dbReference type="PROSITE" id="PS50088">
    <property type="entry name" value="ANK_REPEAT"/>
    <property type="match status" value="1"/>
</dbReference>
<evidence type="ECO:0000256" key="1">
    <source>
        <dbReference type="PROSITE-ProRule" id="PRU00023"/>
    </source>
</evidence>
<feature type="compositionally biased region" description="Acidic residues" evidence="2">
    <location>
        <begin position="476"/>
        <end position="493"/>
    </location>
</feature>
<evidence type="ECO:0000313" key="6">
    <source>
        <dbReference type="Proteomes" id="UP000325577"/>
    </source>
</evidence>
<dbReference type="Pfam" id="PF13962">
    <property type="entry name" value="PGG"/>
    <property type="match status" value="1"/>
</dbReference>
<keyword evidence="3" id="KW-1133">Transmembrane helix</keyword>
<dbReference type="PANTHER" id="PTHR24128">
    <property type="entry name" value="HOMEOBOX PROTEIN WARIAI"/>
    <property type="match status" value="1"/>
</dbReference>
<dbReference type="PROSITE" id="PS50297">
    <property type="entry name" value="ANK_REP_REGION"/>
    <property type="match status" value="1"/>
</dbReference>
<feature type="repeat" description="ANK" evidence="1">
    <location>
        <begin position="70"/>
        <end position="92"/>
    </location>
</feature>
<dbReference type="SMART" id="SM00248">
    <property type="entry name" value="ANK"/>
    <property type="match status" value="4"/>
</dbReference>
<name>A0A5J5A679_9ASTE</name>
<gene>
    <name evidence="5" type="ORF">F0562_007900</name>
</gene>
<evidence type="ECO:0000256" key="3">
    <source>
        <dbReference type="SAM" id="Phobius"/>
    </source>
</evidence>
<sequence length="514" mass="57845">MDQRLVNAAQQGNIDQFYALIHEDPYLLERLNAIPFLDTPLHIAAAAGHTHFAVEIASLKPSFCSKLNPDGLSPLHLAVQNLNTELAKRLVSMDNELVRVQGKERITPLHYAVELNNIDLLVEFLYTCPKSIGDLTIRCETAVHIAVKNKKLEAFKVLFEWLRRTDNKKVMKLLINKVKKNDRNSEGLTALDIVSWLPQEVDKKEVEHILCHAGAKNASSSSLPARVSTLADLLSLPEGFNERWLRYVINRQRKISSDLRNVILVVAVLVATASYQAVLNPPGGVGHGKSAMAKDSFFVFAFLNSTAFVASMAVIVVVLHINYFSLLLHIALFFLMSSYVVSLFVISPLTNMAAKLFVLLKDFRTAETSSYFDSLCFRLCLFSRTFGDIGKIWEDVISLDEGTMKGAVLEFGKVKVYTKSFYPINQVIQLKCKDDIYSFRMVEDQRIVVNFSNKIGDCKSMVRANSNQGEKKCREEDDELESEKDDELADEDDSIAEKANCDGFEIVELAYRKK</sequence>
<feature type="region of interest" description="Disordered" evidence="2">
    <location>
        <begin position="467"/>
        <end position="493"/>
    </location>
</feature>
<accession>A0A5J5A679</accession>
<dbReference type="Pfam" id="PF12796">
    <property type="entry name" value="Ank_2"/>
    <property type="match status" value="1"/>
</dbReference>
<feature type="transmembrane region" description="Helical" evidence="3">
    <location>
        <begin position="259"/>
        <end position="277"/>
    </location>
</feature>
<dbReference type="OrthoDB" id="674805at2759"/>
<proteinExistence type="predicted"/>
<dbReference type="EMBL" id="CM018046">
    <property type="protein sequence ID" value="KAA8526000.1"/>
    <property type="molecule type" value="Genomic_DNA"/>
</dbReference>
<dbReference type="InterPro" id="IPR026961">
    <property type="entry name" value="PGG_dom"/>
</dbReference>
<dbReference type="InterPro" id="IPR036770">
    <property type="entry name" value="Ankyrin_rpt-contain_sf"/>
</dbReference>
<dbReference type="InterPro" id="IPR002110">
    <property type="entry name" value="Ankyrin_rpt"/>
</dbReference>